<dbReference type="CDD" id="cd00093">
    <property type="entry name" value="HTH_XRE"/>
    <property type="match status" value="1"/>
</dbReference>
<dbReference type="SUPFAM" id="SSF47413">
    <property type="entry name" value="lambda repressor-like DNA-binding domains"/>
    <property type="match status" value="1"/>
</dbReference>
<evidence type="ECO:0000313" key="2">
    <source>
        <dbReference type="EMBL" id="DAF49844.1"/>
    </source>
</evidence>
<dbReference type="PROSITE" id="PS50943">
    <property type="entry name" value="HTH_CROC1"/>
    <property type="match status" value="1"/>
</dbReference>
<dbReference type="Gene3D" id="1.10.260.40">
    <property type="entry name" value="lambda repressor-like DNA-binding domains"/>
    <property type="match status" value="1"/>
</dbReference>
<dbReference type="InterPro" id="IPR010982">
    <property type="entry name" value="Lambda_DNA-bd_dom_sf"/>
</dbReference>
<dbReference type="InterPro" id="IPR001387">
    <property type="entry name" value="Cro/C1-type_HTH"/>
</dbReference>
<accession>A0A8S5SFI6</accession>
<protein>
    <submittedName>
        <fullName evidence="2">Helix-turn-helix XRE-family like protein</fullName>
    </submittedName>
</protein>
<dbReference type="EMBL" id="BK032590">
    <property type="protein sequence ID" value="DAF49844.1"/>
    <property type="molecule type" value="Genomic_DNA"/>
</dbReference>
<organism evidence="2">
    <name type="scientific">Myoviridae sp. ctHMa1</name>
    <dbReference type="NCBI Taxonomy" id="2827671"/>
    <lineage>
        <taxon>Viruses</taxon>
        <taxon>Duplodnaviria</taxon>
        <taxon>Heunggongvirae</taxon>
        <taxon>Uroviricota</taxon>
        <taxon>Caudoviricetes</taxon>
    </lineage>
</organism>
<dbReference type="Pfam" id="PF01381">
    <property type="entry name" value="HTH_3"/>
    <property type="match status" value="1"/>
</dbReference>
<proteinExistence type="predicted"/>
<feature type="domain" description="HTH cro/C1-type" evidence="1">
    <location>
        <begin position="60"/>
        <end position="112"/>
    </location>
</feature>
<name>A0A8S5SFI6_9CAUD</name>
<dbReference type="GO" id="GO:0003677">
    <property type="term" value="F:DNA binding"/>
    <property type="evidence" value="ECO:0007669"/>
    <property type="project" value="InterPro"/>
</dbReference>
<sequence length="119" mass="13707">MRIIIIMYQSYKTDYSTESDNGIGYFVSLIQNFITEYVRRAGRMKNRKVRNFAEFALWTKTRMLERGISQRELAAGMGTHQARISEAITGKPSGKKFIIPLIQELGGNMDDFKDFLNTV</sequence>
<reference evidence="2" key="1">
    <citation type="journal article" date="2021" name="Proc. Natl. Acad. Sci. U.S.A.">
        <title>A Catalog of Tens of Thousands of Viruses from Human Metagenomes Reveals Hidden Associations with Chronic Diseases.</title>
        <authorList>
            <person name="Tisza M.J."/>
            <person name="Buck C.B."/>
        </authorList>
    </citation>
    <scope>NUCLEOTIDE SEQUENCE</scope>
    <source>
        <strain evidence="2">CtHMa1</strain>
    </source>
</reference>
<evidence type="ECO:0000259" key="1">
    <source>
        <dbReference type="PROSITE" id="PS50943"/>
    </source>
</evidence>